<comment type="caution">
    <text evidence="2">The sequence shown here is derived from an EMBL/GenBank/DDBJ whole genome shotgun (WGS) entry which is preliminary data.</text>
</comment>
<evidence type="ECO:0000313" key="2">
    <source>
        <dbReference type="EMBL" id="ODM90066.1"/>
    </source>
</evidence>
<dbReference type="Proteomes" id="UP000094527">
    <property type="component" value="Unassembled WGS sequence"/>
</dbReference>
<dbReference type="AlphaFoldDB" id="A0A1D2MAP6"/>
<feature type="compositionally biased region" description="Polar residues" evidence="1">
    <location>
        <begin position="1"/>
        <end position="14"/>
    </location>
</feature>
<reference evidence="2 3" key="1">
    <citation type="journal article" date="2016" name="Genome Biol. Evol.">
        <title>Gene Family Evolution Reflects Adaptation to Soil Environmental Stressors in the Genome of the Collembolan Orchesella cincta.</title>
        <authorList>
            <person name="Faddeeva-Vakhrusheva A."/>
            <person name="Derks M.F."/>
            <person name="Anvar S.Y."/>
            <person name="Agamennone V."/>
            <person name="Suring W."/>
            <person name="Smit S."/>
            <person name="van Straalen N.M."/>
            <person name="Roelofs D."/>
        </authorList>
    </citation>
    <scope>NUCLEOTIDE SEQUENCE [LARGE SCALE GENOMIC DNA]</scope>
    <source>
        <tissue evidence="2">Mixed pool</tissue>
    </source>
</reference>
<dbReference type="EMBL" id="LJIJ01002188">
    <property type="protein sequence ID" value="ODM90066.1"/>
    <property type="molecule type" value="Genomic_DNA"/>
</dbReference>
<accession>A0A1D2MAP6</accession>
<evidence type="ECO:0000256" key="1">
    <source>
        <dbReference type="SAM" id="MobiDB-lite"/>
    </source>
</evidence>
<protein>
    <recommendedName>
        <fullName evidence="4">F-box domain-containing protein</fullName>
    </recommendedName>
</protein>
<evidence type="ECO:0000313" key="3">
    <source>
        <dbReference type="Proteomes" id="UP000094527"/>
    </source>
</evidence>
<keyword evidence="3" id="KW-1185">Reference proteome</keyword>
<name>A0A1D2MAP6_ORCCI</name>
<proteinExistence type="predicted"/>
<sequence>METFSKLSPETGSSLKVEEEENKGKSDTNMSQDGDLFSQLNVFSILPELWDQILNNLSPTDFLAIINSSLQWRNMFKTKTTDLLLPLVLNVLLKHWAVSKKSVLNWRQVNRKAKLFIEGRLEESPQQFYKNRDHDQDMDLSMWSSKRQVRNQPLGEIIEKIKNRYDFKYPSEMEQFTSRLATTGLSNPFLTKSLSVFILDQRYRSDKHLDLDPILMNMMSKFGHGISTMTFDLAGVNISYFFSLLGHISNLKVLKMNGPFILFPEYEDEMLMDREWANLKHLEILDIEKFRENMRPQNSRTGGLCTALLGRCCTQLKILICSNDFFGIEGNVNLLNSTSLPNLRCLRVSKADASVFTVLSEIKGLHLAEMQFVNCWDRDVHTIGSVIRAVDNFSQTLTHLQLFFKLDKGDVNLMLQESNWTKVLPKLSAFTTYWQNVDTSWFNSFIQHKCQNLKVLSLHGNYFVEENKMFKRTVKIVSQLKLQKVVFCCEIEQRKHSKAKNPVSNGTWY</sequence>
<dbReference type="Gene3D" id="3.80.10.10">
    <property type="entry name" value="Ribonuclease Inhibitor"/>
    <property type="match status" value="1"/>
</dbReference>
<organism evidence="2 3">
    <name type="scientific">Orchesella cincta</name>
    <name type="common">Springtail</name>
    <name type="synonym">Podura cincta</name>
    <dbReference type="NCBI Taxonomy" id="48709"/>
    <lineage>
        <taxon>Eukaryota</taxon>
        <taxon>Metazoa</taxon>
        <taxon>Ecdysozoa</taxon>
        <taxon>Arthropoda</taxon>
        <taxon>Hexapoda</taxon>
        <taxon>Collembola</taxon>
        <taxon>Entomobryomorpha</taxon>
        <taxon>Entomobryoidea</taxon>
        <taxon>Orchesellidae</taxon>
        <taxon>Orchesellinae</taxon>
        <taxon>Orchesella</taxon>
    </lineage>
</organism>
<dbReference type="InterPro" id="IPR032675">
    <property type="entry name" value="LRR_dom_sf"/>
</dbReference>
<gene>
    <name evidence="2" type="ORF">Ocin01_16614</name>
</gene>
<feature type="region of interest" description="Disordered" evidence="1">
    <location>
        <begin position="1"/>
        <end position="32"/>
    </location>
</feature>
<evidence type="ECO:0008006" key="4">
    <source>
        <dbReference type="Google" id="ProtNLM"/>
    </source>
</evidence>
<dbReference type="SUPFAM" id="SSF52047">
    <property type="entry name" value="RNI-like"/>
    <property type="match status" value="1"/>
</dbReference>